<organism evidence="5 6">
    <name type="scientific">Massilia pinisoli</name>
    <dbReference type="NCBI Taxonomy" id="1772194"/>
    <lineage>
        <taxon>Bacteria</taxon>
        <taxon>Pseudomonadati</taxon>
        <taxon>Pseudomonadota</taxon>
        <taxon>Betaproteobacteria</taxon>
        <taxon>Burkholderiales</taxon>
        <taxon>Oxalobacteraceae</taxon>
        <taxon>Telluria group</taxon>
        <taxon>Massilia</taxon>
    </lineage>
</organism>
<dbReference type="Pfam" id="PF14310">
    <property type="entry name" value="Fn3-like"/>
    <property type="match status" value="1"/>
</dbReference>
<dbReference type="EMBL" id="JANUGW010000003">
    <property type="protein sequence ID" value="MCS0580828.1"/>
    <property type="molecule type" value="Genomic_DNA"/>
</dbReference>
<evidence type="ECO:0000256" key="1">
    <source>
        <dbReference type="ARBA" id="ARBA00005336"/>
    </source>
</evidence>
<sequence>MRLRHLTLVAALTAAFPLFATAADTPAQQPWMNRSLSADQRAELAVKAMTRQEKLRWVFGYFGTAFPPKTTKPIDGAIPFSAGFVPGNPRLGLPDLLETDAGLGVATQATPTPRERTQLPSGLATASTWDTQMAYAGGAMIGSEARASGFNVMLAGGVNLMRDPRNGRNFEYAGEDPLLAGTIVGHAVKGIESNHVISTVKHYALNDQETGRNELDVRIDKAASRMSDLLAMQLALEQSDAGSVMCSYNRVYGTYACENDYLLNEVLKKDWGFKGYVMSDWGATHSTVEAANHGLDRQSGQEFDKSPYFGGALEEAVKNGHVSEARLDDMATRIVRAMFAKGVVDNPVAQGGTIDFAKNGAVSRATAEEGAVLLKNDNKVLPLSKDVKTIAIIGGHADVGVLSGGGSSQVYPVGGMAVKGLEPKSWPGPVVYHPSSPLRAIQALAPNAKVVYDDGLDPARAARVAAQADVALVFATQWIGEANDATSLALPDNQDKLIDSVAGANARTVVVLETGGPVAMPWVAKTPAVLEAWYPGTSGGEAIARVLFGAVNPSGHLPATFPVSEEQLPRPKLDGDPKQPDQQFTVEYKEGAAVGYKWFDKQGLTPLFPFGHGLSYTTFSYAGLASQVKDGRLHVRFKVTNTGSVAGKDVPQVYVSPLATKWEAPKRLAGWDKVALQPGESKEVDVVVEPRILGMFDEKSKTWRIAKGKYKVVLAEDAAGKNATSVTVDLPASTLDVRGRARR</sequence>
<dbReference type="InterPro" id="IPR026891">
    <property type="entry name" value="Fn3-like"/>
</dbReference>
<dbReference type="Gene3D" id="3.20.20.300">
    <property type="entry name" value="Glycoside hydrolase, family 3, N-terminal domain"/>
    <property type="match status" value="1"/>
</dbReference>
<evidence type="ECO:0000256" key="2">
    <source>
        <dbReference type="ARBA" id="ARBA00022801"/>
    </source>
</evidence>
<dbReference type="PRINTS" id="PR00133">
    <property type="entry name" value="GLHYDRLASE3"/>
</dbReference>
<dbReference type="RefSeq" id="WP_258815486.1">
    <property type="nucleotide sequence ID" value="NZ_JANUGW010000003.1"/>
</dbReference>
<keyword evidence="2 5" id="KW-0378">Hydrolase</keyword>
<dbReference type="InterPro" id="IPR002772">
    <property type="entry name" value="Glyco_hydro_3_C"/>
</dbReference>
<dbReference type="SUPFAM" id="SSF51445">
    <property type="entry name" value="(Trans)glycosidases"/>
    <property type="match status" value="1"/>
</dbReference>
<dbReference type="Proteomes" id="UP001204151">
    <property type="component" value="Unassembled WGS sequence"/>
</dbReference>
<reference evidence="5 6" key="1">
    <citation type="submission" date="2022-08" db="EMBL/GenBank/DDBJ databases">
        <title>Reclassification of Massilia species as members of the genera Telluria, Duganella, Pseudoduganella, Mokoshia gen. nov. and Zemynaea gen. nov. using orthogonal and non-orthogonal genome-based approaches.</title>
        <authorList>
            <person name="Bowman J.P."/>
        </authorList>
    </citation>
    <scope>NUCLEOTIDE SEQUENCE [LARGE SCALE GENOMIC DNA]</scope>
    <source>
        <strain evidence="5 6">JCM 31316</strain>
    </source>
</reference>
<dbReference type="Gene3D" id="3.40.50.1700">
    <property type="entry name" value="Glycoside hydrolase family 3 C-terminal domain"/>
    <property type="match status" value="1"/>
</dbReference>
<dbReference type="InterPro" id="IPR013783">
    <property type="entry name" value="Ig-like_fold"/>
</dbReference>
<proteinExistence type="inferred from homology"/>
<dbReference type="PANTHER" id="PTHR42715">
    <property type="entry name" value="BETA-GLUCOSIDASE"/>
    <property type="match status" value="1"/>
</dbReference>
<dbReference type="Pfam" id="PF00933">
    <property type="entry name" value="Glyco_hydro_3"/>
    <property type="match status" value="1"/>
</dbReference>
<dbReference type="Pfam" id="PF01915">
    <property type="entry name" value="Glyco_hydro_3_C"/>
    <property type="match status" value="1"/>
</dbReference>
<dbReference type="GO" id="GO:0016787">
    <property type="term" value="F:hydrolase activity"/>
    <property type="evidence" value="ECO:0007669"/>
    <property type="project" value="UniProtKB-KW"/>
</dbReference>
<keyword evidence="3" id="KW-0732">Signal</keyword>
<evidence type="ECO:0000259" key="4">
    <source>
        <dbReference type="SMART" id="SM01217"/>
    </source>
</evidence>
<gene>
    <name evidence="5" type="ORF">NX784_04420</name>
</gene>
<evidence type="ECO:0000313" key="6">
    <source>
        <dbReference type="Proteomes" id="UP001204151"/>
    </source>
</evidence>
<accession>A0ABT1ZLR3</accession>
<dbReference type="PANTHER" id="PTHR42715:SF10">
    <property type="entry name" value="BETA-GLUCOSIDASE"/>
    <property type="match status" value="1"/>
</dbReference>
<dbReference type="InterPro" id="IPR001764">
    <property type="entry name" value="Glyco_hydro_3_N"/>
</dbReference>
<dbReference type="InterPro" id="IPR036881">
    <property type="entry name" value="Glyco_hydro_3_C_sf"/>
</dbReference>
<dbReference type="Gene3D" id="2.60.40.10">
    <property type="entry name" value="Immunoglobulins"/>
    <property type="match status" value="1"/>
</dbReference>
<name>A0ABT1ZLR3_9BURK</name>
<comment type="similarity">
    <text evidence="1">Belongs to the glycosyl hydrolase 3 family.</text>
</comment>
<dbReference type="SUPFAM" id="SSF52279">
    <property type="entry name" value="Beta-D-glucan exohydrolase, C-terminal domain"/>
    <property type="match status" value="1"/>
</dbReference>
<feature type="chain" id="PRO_5046781269" evidence="3">
    <location>
        <begin position="23"/>
        <end position="743"/>
    </location>
</feature>
<evidence type="ECO:0000256" key="3">
    <source>
        <dbReference type="SAM" id="SignalP"/>
    </source>
</evidence>
<comment type="caution">
    <text evidence="5">The sequence shown here is derived from an EMBL/GenBank/DDBJ whole genome shotgun (WGS) entry which is preliminary data.</text>
</comment>
<evidence type="ECO:0000313" key="5">
    <source>
        <dbReference type="EMBL" id="MCS0580828.1"/>
    </source>
</evidence>
<keyword evidence="6" id="KW-1185">Reference proteome</keyword>
<feature type="domain" description="Fibronectin type III-like" evidence="4">
    <location>
        <begin position="649"/>
        <end position="718"/>
    </location>
</feature>
<dbReference type="SMART" id="SM01217">
    <property type="entry name" value="Fn3_like"/>
    <property type="match status" value="1"/>
</dbReference>
<protein>
    <submittedName>
        <fullName evidence="5">Glycoside hydrolase family 3 C-terminal domain-containing protein</fullName>
    </submittedName>
</protein>
<dbReference type="InterPro" id="IPR017853">
    <property type="entry name" value="GH"/>
</dbReference>
<feature type="signal peptide" evidence="3">
    <location>
        <begin position="1"/>
        <end position="22"/>
    </location>
</feature>
<dbReference type="InterPro" id="IPR036962">
    <property type="entry name" value="Glyco_hydro_3_N_sf"/>
</dbReference>
<dbReference type="InterPro" id="IPR050288">
    <property type="entry name" value="Cellulose_deg_GH3"/>
</dbReference>